<dbReference type="PIRSF" id="PIRSF029285">
    <property type="entry name" value="Aminopept"/>
    <property type="match status" value="1"/>
</dbReference>
<dbReference type="GO" id="GO:0004177">
    <property type="term" value="F:aminopeptidase activity"/>
    <property type="evidence" value="ECO:0007669"/>
    <property type="project" value="UniProtKB-KW"/>
</dbReference>
<accession>A0A3S2XQT6</accession>
<dbReference type="EMBL" id="SACM01000003">
    <property type="protein sequence ID" value="RVT84720.1"/>
    <property type="molecule type" value="Genomic_DNA"/>
</dbReference>
<reference evidence="1 2" key="1">
    <citation type="submission" date="2019-01" db="EMBL/GenBank/DDBJ databases">
        <authorList>
            <person name="Chen W.-M."/>
        </authorList>
    </citation>
    <scope>NUCLEOTIDE SEQUENCE [LARGE SCALE GENOMIC DNA]</scope>
    <source>
        <strain evidence="1 2">CCP-18</strain>
    </source>
</reference>
<dbReference type="RefSeq" id="WP_127683121.1">
    <property type="nucleotide sequence ID" value="NZ_SACM01000003.1"/>
</dbReference>
<organism evidence="1 2">
    <name type="scientific">Inhella crocodyli</name>
    <dbReference type="NCBI Taxonomy" id="2499851"/>
    <lineage>
        <taxon>Bacteria</taxon>
        <taxon>Pseudomonadati</taxon>
        <taxon>Pseudomonadota</taxon>
        <taxon>Betaproteobacteria</taxon>
        <taxon>Burkholderiales</taxon>
        <taxon>Sphaerotilaceae</taxon>
        <taxon>Inhella</taxon>
    </lineage>
</organism>
<evidence type="ECO:0000313" key="1">
    <source>
        <dbReference type="EMBL" id="RVT84720.1"/>
    </source>
</evidence>
<name>A0A3S2XQT6_9BURK</name>
<gene>
    <name evidence="1" type="ORF">EOD73_11330</name>
</gene>
<dbReference type="OrthoDB" id="357991at2"/>
<sequence length="348" mass="38627">MIRRALLASAALPALAGCAGLGEWAYRLRQFNGHVELLNRARPVDAWLADPATPEVTRQALQLALRLRAFAVRELALPDNASYQRYAALPPEAQGQVVWNVVATPAASLRPRSWCAPVMGCVAYRGHHERRRAVDQADALRAEGWDVHLYGVPAYSTLGWSNALGGDPLLSSFVHWREDDLARLLFHEMAHQRAYAPDDTGFNESYATAVERLGVAAWQRAQGRSSEATPEDAAREQRRERWRALALAARADLAALYAQAPPDWAARKRQRFQQLHDELAALAARDAGYSGYLAWARQANNAHLALLSAYQSQVPAFEALFHRLGGRWPDFHAEVARLAALPSSQRSF</sequence>
<keyword evidence="2" id="KW-1185">Reference proteome</keyword>
<comment type="caution">
    <text evidence="1">The sequence shown here is derived from an EMBL/GenBank/DDBJ whole genome shotgun (WGS) entry which is preliminary data.</text>
</comment>
<protein>
    <submittedName>
        <fullName evidence="1">Aminopeptidase</fullName>
    </submittedName>
</protein>
<keyword evidence="1" id="KW-0031">Aminopeptidase</keyword>
<dbReference type="AlphaFoldDB" id="A0A3S2XQT6"/>
<dbReference type="Proteomes" id="UP000288587">
    <property type="component" value="Unassembled WGS sequence"/>
</dbReference>
<keyword evidence="1" id="KW-0645">Protease</keyword>
<dbReference type="Pfam" id="PF10023">
    <property type="entry name" value="Aminopep"/>
    <property type="match status" value="1"/>
</dbReference>
<evidence type="ECO:0000313" key="2">
    <source>
        <dbReference type="Proteomes" id="UP000288587"/>
    </source>
</evidence>
<dbReference type="InterPro" id="IPR014553">
    <property type="entry name" value="Aminopept"/>
</dbReference>
<keyword evidence="1" id="KW-0378">Hydrolase</keyword>
<dbReference type="PROSITE" id="PS51257">
    <property type="entry name" value="PROKAR_LIPOPROTEIN"/>
    <property type="match status" value="1"/>
</dbReference>
<proteinExistence type="predicted"/>